<keyword evidence="2" id="KW-1003">Cell membrane</keyword>
<gene>
    <name evidence="7" type="ORF">KDW03_03590</name>
</gene>
<dbReference type="GO" id="GO:0022857">
    <property type="term" value="F:transmembrane transporter activity"/>
    <property type="evidence" value="ECO:0007669"/>
    <property type="project" value="InterPro"/>
</dbReference>
<dbReference type="PANTHER" id="PTHR32196">
    <property type="entry name" value="ABC TRANSPORTER PERMEASE PROTEIN YPHD-RELATED-RELATED"/>
    <property type="match status" value="1"/>
</dbReference>
<accession>A0AAX3BFH7</accession>
<feature type="transmembrane region" description="Helical" evidence="6">
    <location>
        <begin position="270"/>
        <end position="287"/>
    </location>
</feature>
<dbReference type="RefSeq" id="WP_271436027.1">
    <property type="nucleotide sequence ID" value="NZ_CP073355.1"/>
</dbReference>
<feature type="transmembrane region" description="Helical" evidence="6">
    <location>
        <begin position="58"/>
        <end position="76"/>
    </location>
</feature>
<dbReference type="CDD" id="cd06574">
    <property type="entry name" value="TM_PBP1_branched-chain-AA_like"/>
    <property type="match status" value="1"/>
</dbReference>
<sequence>MVEGILVEGLIYALMVLGVFITFRIMNFPDLTVDGTFPLGAAIMASALLAGLGSGWGLFFAFVGGFLAGMTTAFIHNRLKIPGLLASILTMTMLYSINIRVLGNKPNVQLLRVQHVLSWIENTTANHFPREWVFFVFFLVVVIVVKLLLDLFFRTDMGLTIGAMGNNEQMVISQGVNPATLKYIGIGLSNALVGLSGAFAAMYMGYADVGLGQGIIISGLASVMLGELFFRSNRIFVLTLGAVIGSLLYKAIMFYGRYYGYYIGLTPNDLKLISGLLIIVSIIISRIQQQSSQKLRRQP</sequence>
<feature type="transmembrane region" description="Helical" evidence="6">
    <location>
        <begin position="183"/>
        <end position="204"/>
    </location>
</feature>
<evidence type="ECO:0000313" key="8">
    <source>
        <dbReference type="Proteomes" id="UP001056539"/>
    </source>
</evidence>
<keyword evidence="3 6" id="KW-0812">Transmembrane</keyword>
<reference evidence="7" key="1">
    <citation type="submission" date="2021-04" db="EMBL/GenBank/DDBJ databases">
        <authorList>
            <person name="Postec A."/>
        </authorList>
    </citation>
    <scope>NUCLEOTIDE SEQUENCE</scope>
    <source>
        <strain evidence="7">F1F22</strain>
    </source>
</reference>
<feature type="transmembrane region" description="Helical" evidence="6">
    <location>
        <begin position="132"/>
        <end position="153"/>
    </location>
</feature>
<evidence type="ECO:0000256" key="1">
    <source>
        <dbReference type="ARBA" id="ARBA00004651"/>
    </source>
</evidence>
<evidence type="ECO:0000256" key="3">
    <source>
        <dbReference type="ARBA" id="ARBA00022692"/>
    </source>
</evidence>
<feature type="transmembrane region" description="Helical" evidence="6">
    <location>
        <begin position="83"/>
        <end position="103"/>
    </location>
</feature>
<evidence type="ECO:0000256" key="4">
    <source>
        <dbReference type="ARBA" id="ARBA00022989"/>
    </source>
</evidence>
<dbReference type="Pfam" id="PF02653">
    <property type="entry name" value="BPD_transp_2"/>
    <property type="match status" value="1"/>
</dbReference>
<reference evidence="7" key="2">
    <citation type="submission" date="2022-06" db="EMBL/GenBank/DDBJ databases">
        <title>Thermospira aquatica gen. nov., sp. nov.</title>
        <authorList>
            <person name="Ben Ali Gam Z."/>
            <person name="Labat M."/>
        </authorList>
    </citation>
    <scope>NUCLEOTIDE SEQUENCE</scope>
    <source>
        <strain evidence="7">F1F22</strain>
    </source>
</reference>
<proteinExistence type="predicted"/>
<name>A0AAX3BFH7_9SPIR</name>
<dbReference type="AlphaFoldDB" id="A0AAX3BFH7"/>
<keyword evidence="8" id="KW-1185">Reference proteome</keyword>
<evidence type="ECO:0000313" key="7">
    <source>
        <dbReference type="EMBL" id="URA10898.1"/>
    </source>
</evidence>
<keyword evidence="4 6" id="KW-1133">Transmembrane helix</keyword>
<dbReference type="Proteomes" id="UP001056539">
    <property type="component" value="Chromosome"/>
</dbReference>
<dbReference type="KEGG" id="taqu:KDW03_03590"/>
<dbReference type="PANTHER" id="PTHR32196:SF69">
    <property type="entry name" value="BRANCHED-CHAIN AMINO ACID TRANSPORT SYSTEM, PERMEASE PROTEIN"/>
    <property type="match status" value="1"/>
</dbReference>
<dbReference type="EMBL" id="CP073355">
    <property type="protein sequence ID" value="URA10898.1"/>
    <property type="molecule type" value="Genomic_DNA"/>
</dbReference>
<feature type="transmembrane region" description="Helical" evidence="6">
    <location>
        <begin position="210"/>
        <end position="230"/>
    </location>
</feature>
<keyword evidence="5 6" id="KW-0472">Membrane</keyword>
<comment type="subcellular location">
    <subcellularLocation>
        <location evidence="1">Cell membrane</location>
        <topology evidence="1">Multi-pass membrane protein</topology>
    </subcellularLocation>
</comment>
<organism evidence="7 8">
    <name type="scientific">Thermospira aquatica</name>
    <dbReference type="NCBI Taxonomy" id="2828656"/>
    <lineage>
        <taxon>Bacteria</taxon>
        <taxon>Pseudomonadati</taxon>
        <taxon>Spirochaetota</taxon>
        <taxon>Spirochaetia</taxon>
        <taxon>Brevinematales</taxon>
        <taxon>Thermospiraceae</taxon>
        <taxon>Thermospira</taxon>
    </lineage>
</organism>
<evidence type="ECO:0000256" key="6">
    <source>
        <dbReference type="SAM" id="Phobius"/>
    </source>
</evidence>
<evidence type="ECO:0000256" key="2">
    <source>
        <dbReference type="ARBA" id="ARBA00022475"/>
    </source>
</evidence>
<evidence type="ECO:0000256" key="5">
    <source>
        <dbReference type="ARBA" id="ARBA00023136"/>
    </source>
</evidence>
<dbReference type="InterPro" id="IPR001851">
    <property type="entry name" value="ABC_transp_permease"/>
</dbReference>
<dbReference type="GO" id="GO:0005886">
    <property type="term" value="C:plasma membrane"/>
    <property type="evidence" value="ECO:0007669"/>
    <property type="project" value="UniProtKB-SubCell"/>
</dbReference>
<protein>
    <submittedName>
        <fullName evidence="7">ABC transporter permease</fullName>
    </submittedName>
</protein>
<feature type="transmembrane region" description="Helical" evidence="6">
    <location>
        <begin position="6"/>
        <end position="23"/>
    </location>
</feature>
<feature type="transmembrane region" description="Helical" evidence="6">
    <location>
        <begin position="237"/>
        <end position="258"/>
    </location>
</feature>